<gene>
    <name evidence="2" type="ORF">HPG69_017195</name>
</gene>
<sequence length="120" mass="13064">MAKTNTQDLPGKKEELLKHLDSLKVEVSQLCLVKVTGSMGSKCSKILRKETLASSASPGSVAQESMCPQSQQTGSEPEDQETAVEGAAIPYLRQEYMMRNNKGLTELSFSASLLNDRRAT</sequence>
<dbReference type="GO" id="GO:0003735">
    <property type="term" value="F:structural constituent of ribosome"/>
    <property type="evidence" value="ECO:0007669"/>
    <property type="project" value="InterPro"/>
</dbReference>
<dbReference type="GO" id="GO:0006412">
    <property type="term" value="P:translation"/>
    <property type="evidence" value="ECO:0007669"/>
    <property type="project" value="InterPro"/>
</dbReference>
<organism evidence="2 3">
    <name type="scientific">Diceros bicornis minor</name>
    <name type="common">South-central black rhinoceros</name>
    <dbReference type="NCBI Taxonomy" id="77932"/>
    <lineage>
        <taxon>Eukaryota</taxon>
        <taxon>Metazoa</taxon>
        <taxon>Chordata</taxon>
        <taxon>Craniata</taxon>
        <taxon>Vertebrata</taxon>
        <taxon>Euteleostomi</taxon>
        <taxon>Mammalia</taxon>
        <taxon>Eutheria</taxon>
        <taxon>Laurasiatheria</taxon>
        <taxon>Perissodactyla</taxon>
        <taxon>Rhinocerotidae</taxon>
        <taxon>Diceros</taxon>
    </lineage>
</organism>
<dbReference type="AlphaFoldDB" id="A0A7J7ECP2"/>
<dbReference type="Proteomes" id="UP000551758">
    <property type="component" value="Unassembled WGS sequence"/>
</dbReference>
<dbReference type="EMBL" id="JACDTQ010003641">
    <property type="protein sequence ID" value="KAF5913575.1"/>
    <property type="molecule type" value="Genomic_DNA"/>
</dbReference>
<dbReference type="Gene3D" id="1.10.287.310">
    <property type="match status" value="1"/>
</dbReference>
<feature type="region of interest" description="Disordered" evidence="1">
    <location>
        <begin position="53"/>
        <end position="87"/>
    </location>
</feature>
<feature type="compositionally biased region" description="Polar residues" evidence="1">
    <location>
        <begin position="53"/>
        <end position="75"/>
    </location>
</feature>
<keyword evidence="3" id="KW-1185">Reference proteome</keyword>
<name>A0A7J7ECP2_DICBM</name>
<evidence type="ECO:0000256" key="1">
    <source>
        <dbReference type="SAM" id="MobiDB-lite"/>
    </source>
</evidence>
<protein>
    <submittedName>
        <fullName evidence="2">Uncharacterized protein</fullName>
    </submittedName>
</protein>
<dbReference type="GO" id="GO:0005840">
    <property type="term" value="C:ribosome"/>
    <property type="evidence" value="ECO:0007669"/>
    <property type="project" value="InterPro"/>
</dbReference>
<reference evidence="2 3" key="1">
    <citation type="journal article" date="2020" name="Mol. Biol. Evol.">
        <title>Interspecific Gene Flow and the Evolution of Specialization in Black and White Rhinoceros.</title>
        <authorList>
            <person name="Moodley Y."/>
            <person name="Westbury M.V."/>
            <person name="Russo I.M."/>
            <person name="Gopalakrishnan S."/>
            <person name="Rakotoarivelo A."/>
            <person name="Olsen R.A."/>
            <person name="Prost S."/>
            <person name="Tunstall T."/>
            <person name="Ryder O.A."/>
            <person name="Dalen L."/>
            <person name="Bruford M.W."/>
        </authorList>
    </citation>
    <scope>NUCLEOTIDE SEQUENCE [LARGE SCALE GENOMIC DNA]</scope>
    <source>
        <strain evidence="2">SBR-YM</strain>
        <tissue evidence="2">Skin</tissue>
    </source>
</reference>
<comment type="caution">
    <text evidence="2">The sequence shown here is derived from an EMBL/GenBank/DDBJ whole genome shotgun (WGS) entry which is preliminary data.</text>
</comment>
<evidence type="ECO:0000313" key="3">
    <source>
        <dbReference type="Proteomes" id="UP000551758"/>
    </source>
</evidence>
<accession>A0A7J7ECP2</accession>
<evidence type="ECO:0000313" key="2">
    <source>
        <dbReference type="EMBL" id="KAF5913575.1"/>
    </source>
</evidence>
<dbReference type="InterPro" id="IPR036049">
    <property type="entry name" value="Ribosomal_uL29_sf"/>
</dbReference>
<proteinExistence type="predicted"/>